<sequence>MTLGTTQAIALSGLDGRLVEVEAHLSNALPGLLLSGLPDAACRQAPDRVRAAAESCDLPLPSRKIVVNLSPAAVPKNGTGFDLAIAIAILAAIEEVPQERVRGVVHIGELGLDGSVRPVAGVLPSVVAAAAAGVKDVVVPRANLAEARLVDGIRVHPVTNLRELALNYKDGGSPSSWPVAELPPSRALTGRAVPDLSEVAGQAQARIAVEVAAAGGHHLLLTGPPGSGKTMLAERIAGILPPLHLDQAMEVLAIRSLLGESAANCGLDLTPPYVAPHHGASLAAMVGGGSGVVRPGAVSTAHLGVLFLDEAPQFKQDVLQALRQPLESGAVTIARARASVTYPARFQLVLAANPCPCGHGHGKALRCTCSPMARRAYAARLGGPILDRIDVQVHVPAVTHAAGTACAGESSAAVAERVAGARAAALDRWVGSRGASGWPVNGLVPGHILRVGRFRLPGAVTADVDRALERGLLSLRGYDRTLRVAWTRADLAGRSVPTADDIGLALLLRAGSQVAA</sequence>
<dbReference type="PANTHER" id="PTHR32039">
    <property type="entry name" value="MAGNESIUM-CHELATASE SUBUNIT CHLI"/>
    <property type="match status" value="1"/>
</dbReference>
<dbReference type="PANTHER" id="PTHR32039:SF7">
    <property type="entry name" value="COMPETENCE PROTEIN COMM"/>
    <property type="match status" value="1"/>
</dbReference>
<dbReference type="Pfam" id="PF13335">
    <property type="entry name" value="Mg_chelatase_C"/>
    <property type="match status" value="1"/>
</dbReference>
<dbReference type="SUPFAM" id="SSF52540">
    <property type="entry name" value="P-loop containing nucleoside triphosphate hydrolases"/>
    <property type="match status" value="1"/>
</dbReference>
<dbReference type="RefSeq" id="WP_344086314.1">
    <property type="nucleotide sequence ID" value="NZ_BAAAPO010000042.1"/>
</dbReference>
<dbReference type="Gene3D" id="3.40.50.300">
    <property type="entry name" value="P-loop containing nucleotide triphosphate hydrolases"/>
    <property type="match status" value="1"/>
</dbReference>
<comment type="similarity">
    <text evidence="1">Belongs to the Mg-chelatase subunits D/I family. ComM subfamily.</text>
</comment>
<dbReference type="InterPro" id="IPR027417">
    <property type="entry name" value="P-loop_NTPase"/>
</dbReference>
<name>A0ABN2LWS2_9MICO</name>
<dbReference type="EMBL" id="BAAAPO010000042">
    <property type="protein sequence ID" value="GAA1801590.1"/>
    <property type="molecule type" value="Genomic_DNA"/>
</dbReference>
<dbReference type="SUPFAM" id="SSF54211">
    <property type="entry name" value="Ribosomal protein S5 domain 2-like"/>
    <property type="match status" value="1"/>
</dbReference>
<evidence type="ECO:0000259" key="2">
    <source>
        <dbReference type="SMART" id="SM00382"/>
    </source>
</evidence>
<dbReference type="NCBIfam" id="TIGR00368">
    <property type="entry name" value="YifB family Mg chelatase-like AAA ATPase"/>
    <property type="match status" value="1"/>
</dbReference>
<proteinExistence type="inferred from homology"/>
<dbReference type="InterPro" id="IPR004482">
    <property type="entry name" value="Mg_chelat-rel"/>
</dbReference>
<dbReference type="CDD" id="cd00009">
    <property type="entry name" value="AAA"/>
    <property type="match status" value="1"/>
</dbReference>
<feature type="domain" description="AAA+ ATPase" evidence="2">
    <location>
        <begin position="215"/>
        <end position="399"/>
    </location>
</feature>
<dbReference type="InterPro" id="IPR020568">
    <property type="entry name" value="Ribosomal_Su5_D2-typ_SF"/>
</dbReference>
<dbReference type="InterPro" id="IPR000523">
    <property type="entry name" value="Mg_chelatse_chII-like_cat_dom"/>
</dbReference>
<dbReference type="Pfam" id="PF01078">
    <property type="entry name" value="Mg_chelatase"/>
    <property type="match status" value="1"/>
</dbReference>
<dbReference type="PRINTS" id="PR00830">
    <property type="entry name" value="ENDOLAPTASE"/>
</dbReference>
<evidence type="ECO:0000256" key="1">
    <source>
        <dbReference type="ARBA" id="ARBA00006354"/>
    </source>
</evidence>
<accession>A0ABN2LWS2</accession>
<organism evidence="3 4">
    <name type="scientific">Nostocoides veronense</name>
    <dbReference type="NCBI Taxonomy" id="330836"/>
    <lineage>
        <taxon>Bacteria</taxon>
        <taxon>Bacillati</taxon>
        <taxon>Actinomycetota</taxon>
        <taxon>Actinomycetes</taxon>
        <taxon>Micrococcales</taxon>
        <taxon>Intrasporangiaceae</taxon>
        <taxon>Nostocoides</taxon>
    </lineage>
</organism>
<dbReference type="InterPro" id="IPR025158">
    <property type="entry name" value="Mg_chelat-rel_C"/>
</dbReference>
<evidence type="ECO:0000313" key="3">
    <source>
        <dbReference type="EMBL" id="GAA1801590.1"/>
    </source>
</evidence>
<dbReference type="Proteomes" id="UP001499938">
    <property type="component" value="Unassembled WGS sequence"/>
</dbReference>
<dbReference type="SMART" id="SM00382">
    <property type="entry name" value="AAA"/>
    <property type="match status" value="1"/>
</dbReference>
<keyword evidence="4" id="KW-1185">Reference proteome</keyword>
<reference evidence="3 4" key="1">
    <citation type="journal article" date="2019" name="Int. J. Syst. Evol. Microbiol.">
        <title>The Global Catalogue of Microorganisms (GCM) 10K type strain sequencing project: providing services to taxonomists for standard genome sequencing and annotation.</title>
        <authorList>
            <consortium name="The Broad Institute Genomics Platform"/>
            <consortium name="The Broad Institute Genome Sequencing Center for Infectious Disease"/>
            <person name="Wu L."/>
            <person name="Ma J."/>
        </authorList>
    </citation>
    <scope>NUCLEOTIDE SEQUENCE [LARGE SCALE GENOMIC DNA]</scope>
    <source>
        <strain evidence="3 4">JCM 15592</strain>
    </source>
</reference>
<dbReference type="InterPro" id="IPR045006">
    <property type="entry name" value="CHLI-like"/>
</dbReference>
<evidence type="ECO:0000313" key="4">
    <source>
        <dbReference type="Proteomes" id="UP001499938"/>
    </source>
</evidence>
<protein>
    <submittedName>
        <fullName evidence="3">YifB family Mg chelatase-like AAA ATPase</fullName>
    </submittedName>
</protein>
<dbReference type="Pfam" id="PF13541">
    <property type="entry name" value="ChlI"/>
    <property type="match status" value="1"/>
</dbReference>
<comment type="caution">
    <text evidence="3">The sequence shown here is derived from an EMBL/GenBank/DDBJ whole genome shotgun (WGS) entry which is preliminary data.</text>
</comment>
<dbReference type="Gene3D" id="3.30.230.10">
    <property type="match status" value="1"/>
</dbReference>
<dbReference type="InterPro" id="IPR003593">
    <property type="entry name" value="AAA+_ATPase"/>
</dbReference>
<dbReference type="InterPro" id="IPR014721">
    <property type="entry name" value="Ribsml_uS5_D2-typ_fold_subgr"/>
</dbReference>
<gene>
    <name evidence="3" type="ORF">GCM10009811_26700</name>
</gene>